<evidence type="ECO:0000256" key="3">
    <source>
        <dbReference type="ARBA" id="ARBA00023125"/>
    </source>
</evidence>
<dbReference type="InterPro" id="IPR004827">
    <property type="entry name" value="bZIP"/>
</dbReference>
<reference evidence="8 9" key="1">
    <citation type="submission" date="2024-10" db="EMBL/GenBank/DDBJ databases">
        <title>Updated reference genomes for cyclostephanoid diatoms.</title>
        <authorList>
            <person name="Roberts W.R."/>
            <person name="Alverson A.J."/>
        </authorList>
    </citation>
    <scope>NUCLEOTIDE SEQUENCE [LARGE SCALE GENOMIC DNA]</scope>
    <source>
        <strain evidence="8 9">AJA010-31</strain>
    </source>
</reference>
<feature type="compositionally biased region" description="Polar residues" evidence="6">
    <location>
        <begin position="416"/>
        <end position="427"/>
    </location>
</feature>
<keyword evidence="9" id="KW-1185">Reference proteome</keyword>
<evidence type="ECO:0000259" key="7">
    <source>
        <dbReference type="PROSITE" id="PS50217"/>
    </source>
</evidence>
<organism evidence="8 9">
    <name type="scientific">Cyclotella atomus</name>
    <dbReference type="NCBI Taxonomy" id="382360"/>
    <lineage>
        <taxon>Eukaryota</taxon>
        <taxon>Sar</taxon>
        <taxon>Stramenopiles</taxon>
        <taxon>Ochrophyta</taxon>
        <taxon>Bacillariophyta</taxon>
        <taxon>Coscinodiscophyceae</taxon>
        <taxon>Thalassiosirophycidae</taxon>
        <taxon>Stephanodiscales</taxon>
        <taxon>Stephanodiscaceae</taxon>
        <taxon>Cyclotella</taxon>
    </lineage>
</organism>
<evidence type="ECO:0000313" key="9">
    <source>
        <dbReference type="Proteomes" id="UP001530400"/>
    </source>
</evidence>
<dbReference type="PROSITE" id="PS50217">
    <property type="entry name" value="BZIP"/>
    <property type="match status" value="1"/>
</dbReference>
<evidence type="ECO:0000313" key="8">
    <source>
        <dbReference type="EMBL" id="KAL3776916.1"/>
    </source>
</evidence>
<name>A0ABD3NQM1_9STRA</name>
<sequence length="576" mass="63914">MGRSSLSVHFLDNIPEEPTSFNDLSVMQDRINSNGSMPTVPSTSSSSSSSLSNMAAALAIGGKDQMMYIHQKLQGREIPSASAVQLNNTSPITPVNMMGSPAGHENMMLPPPPRFPTGTMHAQPNYFQQHPMMQTQWSQPQAMNQVHSPNTQQHLSWIQQMNAACLAAQQQQAVQPQMQDAHMTSPSPIPNATVSQPQQIQSMQFQQPQIQHQIQVGVDGATVPVMAIANPDGTVSYHIDPNSAAVPQAGLRYLTKAINEVVKPEDPEKEDPAVLAEKRQRRLARNRESARQSRRRKKDHLNNLAEKVKKLQRLLDIEIAAQIKSMESGKAELKAALLEKSAGGANTDKQSLGALIQSTSPNCSIRRAVISHQYNCLRQAFLSTQNHFSVWLMMKNEQFFADGCGASKKTVESKGSRTAISRPNSKQGGEDIINNEKTGDRLVSSNAEDAPRMWPLLCHELTLTMDQEERIVNQAHVEAKDTKDLQTKLQHIQKATSSTHTLRNGMLCLSQCSSELNEAILVNILTPQQAFVFLEWMKKNKDKCRTAMQRQCQYVEIGHGLDFAYTELESTKRLNG</sequence>
<dbReference type="Pfam" id="PF00170">
    <property type="entry name" value="bZIP_1"/>
    <property type="match status" value="1"/>
</dbReference>
<proteinExistence type="predicted"/>
<dbReference type="Gene3D" id="1.20.5.170">
    <property type="match status" value="1"/>
</dbReference>
<dbReference type="PANTHER" id="PTHR46164:SF3">
    <property type="entry name" value="ATF6, ISOFORM C"/>
    <property type="match status" value="1"/>
</dbReference>
<feature type="region of interest" description="Disordered" evidence="6">
    <location>
        <begin position="263"/>
        <end position="301"/>
    </location>
</feature>
<dbReference type="SMART" id="SM00338">
    <property type="entry name" value="BRLZ"/>
    <property type="match status" value="1"/>
</dbReference>
<accession>A0ABD3NQM1</accession>
<protein>
    <recommendedName>
        <fullName evidence="7">BZIP domain-containing protein</fullName>
    </recommendedName>
</protein>
<dbReference type="GO" id="GO:0003677">
    <property type="term" value="F:DNA binding"/>
    <property type="evidence" value="ECO:0007669"/>
    <property type="project" value="UniProtKB-KW"/>
</dbReference>
<comment type="caution">
    <text evidence="8">The sequence shown here is derived from an EMBL/GenBank/DDBJ whole genome shotgun (WGS) entry which is preliminary data.</text>
</comment>
<evidence type="ECO:0000256" key="6">
    <source>
        <dbReference type="SAM" id="MobiDB-lite"/>
    </source>
</evidence>
<dbReference type="Proteomes" id="UP001530400">
    <property type="component" value="Unassembled WGS sequence"/>
</dbReference>
<dbReference type="AlphaFoldDB" id="A0ABD3NQM1"/>
<keyword evidence="5" id="KW-0539">Nucleus</keyword>
<feature type="region of interest" description="Disordered" evidence="6">
    <location>
        <begin position="411"/>
        <end position="445"/>
    </location>
</feature>
<evidence type="ECO:0000256" key="4">
    <source>
        <dbReference type="ARBA" id="ARBA00023163"/>
    </source>
</evidence>
<dbReference type="EMBL" id="JALLPJ020001076">
    <property type="protein sequence ID" value="KAL3776916.1"/>
    <property type="molecule type" value="Genomic_DNA"/>
</dbReference>
<dbReference type="GO" id="GO:0016020">
    <property type="term" value="C:membrane"/>
    <property type="evidence" value="ECO:0007669"/>
    <property type="project" value="UniProtKB-SubCell"/>
</dbReference>
<comment type="subcellular location">
    <subcellularLocation>
        <location evidence="1">Membrane</location>
        <topology evidence="1">Single-pass membrane protein</topology>
    </subcellularLocation>
</comment>
<keyword evidence="3" id="KW-0238">DNA-binding</keyword>
<feature type="compositionally biased region" description="Basic and acidic residues" evidence="6">
    <location>
        <begin position="263"/>
        <end position="278"/>
    </location>
</feature>
<evidence type="ECO:0000256" key="1">
    <source>
        <dbReference type="ARBA" id="ARBA00004167"/>
    </source>
</evidence>
<dbReference type="InterPro" id="IPR051882">
    <property type="entry name" value="ATF_bZIP_TF"/>
</dbReference>
<gene>
    <name evidence="8" type="ORF">ACHAWO_004155</name>
</gene>
<evidence type="ECO:0000256" key="5">
    <source>
        <dbReference type="ARBA" id="ARBA00023242"/>
    </source>
</evidence>
<evidence type="ECO:0000256" key="2">
    <source>
        <dbReference type="ARBA" id="ARBA00023015"/>
    </source>
</evidence>
<keyword evidence="4" id="KW-0804">Transcription</keyword>
<dbReference type="InterPro" id="IPR046347">
    <property type="entry name" value="bZIP_sf"/>
</dbReference>
<dbReference type="SUPFAM" id="SSF57959">
    <property type="entry name" value="Leucine zipper domain"/>
    <property type="match status" value="1"/>
</dbReference>
<keyword evidence="2" id="KW-0805">Transcription regulation</keyword>
<dbReference type="PROSITE" id="PS00036">
    <property type="entry name" value="BZIP_BASIC"/>
    <property type="match status" value="1"/>
</dbReference>
<dbReference type="PANTHER" id="PTHR46164">
    <property type="entry name" value="ATF6, ISOFORM C"/>
    <property type="match status" value="1"/>
</dbReference>
<feature type="domain" description="BZIP" evidence="7">
    <location>
        <begin position="276"/>
        <end position="313"/>
    </location>
</feature>
<dbReference type="CDD" id="cd14811">
    <property type="entry name" value="bZIP_u2"/>
    <property type="match status" value="1"/>
</dbReference>